<evidence type="ECO:0000256" key="1">
    <source>
        <dbReference type="SAM" id="MobiDB-lite"/>
    </source>
</evidence>
<feature type="compositionally biased region" description="Pro residues" evidence="1">
    <location>
        <begin position="171"/>
        <end position="187"/>
    </location>
</feature>
<keyword evidence="2" id="KW-0812">Transmembrane</keyword>
<dbReference type="OrthoDB" id="3788980at2"/>
<feature type="compositionally biased region" description="Basic and acidic residues" evidence="1">
    <location>
        <begin position="27"/>
        <end position="45"/>
    </location>
</feature>
<dbReference type="RefSeq" id="WP_090971769.1">
    <property type="nucleotide sequence ID" value="NZ_FNRT01000002.1"/>
</dbReference>
<feature type="compositionally biased region" description="Low complexity" evidence="1">
    <location>
        <begin position="87"/>
        <end position="126"/>
    </location>
</feature>
<keyword evidence="2" id="KW-0472">Membrane</keyword>
<name>A0A1H4ZX94_9ACTN</name>
<evidence type="ECO:0000313" key="3">
    <source>
        <dbReference type="EMBL" id="SED34101.1"/>
    </source>
</evidence>
<gene>
    <name evidence="3" type="ORF">SAMN04489844_4214</name>
</gene>
<evidence type="ECO:0000313" key="4">
    <source>
        <dbReference type="Proteomes" id="UP000198742"/>
    </source>
</evidence>
<feature type="compositionally biased region" description="Low complexity" evidence="1">
    <location>
        <begin position="151"/>
        <end position="170"/>
    </location>
</feature>
<dbReference type="AlphaFoldDB" id="A0A1H4ZX94"/>
<evidence type="ECO:0000256" key="2">
    <source>
        <dbReference type="SAM" id="Phobius"/>
    </source>
</evidence>
<proteinExistence type="predicted"/>
<dbReference type="EMBL" id="FNRT01000002">
    <property type="protein sequence ID" value="SED34101.1"/>
    <property type="molecule type" value="Genomic_DNA"/>
</dbReference>
<sequence>MTKKKQYKKQLPAAMPPKPRRAPAPRPESRQEDEREVEGEVEREAGTPAAASLLPVQAPGPELEQVRQAIRQLVSELDGETPPDAAPAPDAAPQAPTRKTPPTTPAAPTAQAAPTARAAGPARAPTLASKLAASRTAPIKPAARKPVASKPVASTTAPSKPAATKPSASKPAPPAVRPAPPRPPSPSAEPDRASGRKVAGLVLLALLSAAVGGGVVAWLLGRGDEATPTDTPTAQLPSGWPEAGASRTLTRVEAGGVLEVTHWIHTDEPLDQVDVSLPESGEGSAVAATDVRVTADGEPASGPTEITFSRATYVFDSATLIRVTYELKGAVQRSTSAVGRGLATTTSLDVSATQPRDVRVIRSAAVLSLSCAATAAAELAPCGEAEGTGEWKVQLTGTSAGGRVVAAVTVPS</sequence>
<dbReference type="STRING" id="402596.SAMN04489844_4214"/>
<protein>
    <submittedName>
        <fullName evidence="3">Uncharacterized protein</fullName>
    </submittedName>
</protein>
<feature type="region of interest" description="Disordered" evidence="1">
    <location>
        <begin position="1"/>
        <end position="193"/>
    </location>
</feature>
<organism evidence="3 4">
    <name type="scientific">Nocardioides exalbidus</name>
    <dbReference type="NCBI Taxonomy" id="402596"/>
    <lineage>
        <taxon>Bacteria</taxon>
        <taxon>Bacillati</taxon>
        <taxon>Actinomycetota</taxon>
        <taxon>Actinomycetes</taxon>
        <taxon>Propionibacteriales</taxon>
        <taxon>Nocardioidaceae</taxon>
        <taxon>Nocardioides</taxon>
    </lineage>
</organism>
<accession>A0A1H4ZX94</accession>
<reference evidence="4" key="1">
    <citation type="submission" date="2016-10" db="EMBL/GenBank/DDBJ databases">
        <authorList>
            <person name="Varghese N."/>
            <person name="Submissions S."/>
        </authorList>
    </citation>
    <scope>NUCLEOTIDE SEQUENCE [LARGE SCALE GENOMIC DNA]</scope>
    <source>
        <strain evidence="4">DSM 22017</strain>
    </source>
</reference>
<feature type="transmembrane region" description="Helical" evidence="2">
    <location>
        <begin position="198"/>
        <end position="220"/>
    </location>
</feature>
<keyword evidence="2" id="KW-1133">Transmembrane helix</keyword>
<dbReference type="Proteomes" id="UP000198742">
    <property type="component" value="Unassembled WGS sequence"/>
</dbReference>
<keyword evidence="4" id="KW-1185">Reference proteome</keyword>